<dbReference type="GO" id="GO:0005634">
    <property type="term" value="C:nucleus"/>
    <property type="evidence" value="ECO:0007669"/>
    <property type="project" value="TreeGrafter"/>
</dbReference>
<dbReference type="GO" id="GO:0031397">
    <property type="term" value="P:negative regulation of protein ubiquitination"/>
    <property type="evidence" value="ECO:0007669"/>
    <property type="project" value="TreeGrafter"/>
</dbReference>
<dbReference type="Proteomes" id="UP001381693">
    <property type="component" value="Unassembled WGS sequence"/>
</dbReference>
<comment type="caution">
    <text evidence="2">The sequence shown here is derived from an EMBL/GenBank/DDBJ whole genome shotgun (WGS) entry which is preliminary data.</text>
</comment>
<feature type="non-terminal residue" evidence="2">
    <location>
        <position position="137"/>
    </location>
</feature>
<protein>
    <submittedName>
        <fullName evidence="2">Uncharacterized protein</fullName>
    </submittedName>
</protein>
<dbReference type="GO" id="GO:0036435">
    <property type="term" value="F:K48-linked polyubiquitin modification-dependent protein binding"/>
    <property type="evidence" value="ECO:0007669"/>
    <property type="project" value="TreeGrafter"/>
</dbReference>
<feature type="compositionally biased region" description="Polar residues" evidence="1">
    <location>
        <begin position="1"/>
        <end position="15"/>
    </location>
</feature>
<evidence type="ECO:0000313" key="2">
    <source>
        <dbReference type="EMBL" id="KAK7085963.1"/>
    </source>
</evidence>
<sequence>MPSYFPQTHNNFLSSQKRELQEKIKQRRKEREEHEQKEAREREKKRIQMGQAIAERKRAVQEMEMKKLAEERRREKIEDKIARQKVKEQIERDRQARKEMDARKSNVEVTAAAQIHSTVADTAPPAQKKAYATTRLQ</sequence>
<dbReference type="GO" id="GO:0032435">
    <property type="term" value="P:negative regulation of proteasomal ubiquitin-dependent protein catabolic process"/>
    <property type="evidence" value="ECO:0007669"/>
    <property type="project" value="TreeGrafter"/>
</dbReference>
<feature type="compositionally biased region" description="Basic and acidic residues" evidence="1">
    <location>
        <begin position="85"/>
        <end position="106"/>
    </location>
</feature>
<evidence type="ECO:0000256" key="1">
    <source>
        <dbReference type="SAM" id="MobiDB-lite"/>
    </source>
</evidence>
<proteinExistence type="predicted"/>
<organism evidence="2 3">
    <name type="scientific">Halocaridina rubra</name>
    <name type="common">Hawaiian red shrimp</name>
    <dbReference type="NCBI Taxonomy" id="373956"/>
    <lineage>
        <taxon>Eukaryota</taxon>
        <taxon>Metazoa</taxon>
        <taxon>Ecdysozoa</taxon>
        <taxon>Arthropoda</taxon>
        <taxon>Crustacea</taxon>
        <taxon>Multicrustacea</taxon>
        <taxon>Malacostraca</taxon>
        <taxon>Eumalacostraca</taxon>
        <taxon>Eucarida</taxon>
        <taxon>Decapoda</taxon>
        <taxon>Pleocyemata</taxon>
        <taxon>Caridea</taxon>
        <taxon>Atyoidea</taxon>
        <taxon>Atyidae</taxon>
        <taxon>Halocaridina</taxon>
    </lineage>
</organism>
<keyword evidence="3" id="KW-1185">Reference proteome</keyword>
<reference evidence="2 3" key="1">
    <citation type="submission" date="2023-11" db="EMBL/GenBank/DDBJ databases">
        <title>Halocaridina rubra genome assembly.</title>
        <authorList>
            <person name="Smith C."/>
        </authorList>
    </citation>
    <scope>NUCLEOTIDE SEQUENCE [LARGE SCALE GENOMIC DNA]</scope>
    <source>
        <strain evidence="2">EP-1</strain>
        <tissue evidence="2">Whole</tissue>
    </source>
</reference>
<feature type="region of interest" description="Disordered" evidence="1">
    <location>
        <begin position="85"/>
        <end position="137"/>
    </location>
</feature>
<dbReference type="EMBL" id="JAXCGZ010000449">
    <property type="protein sequence ID" value="KAK7085963.1"/>
    <property type="molecule type" value="Genomic_DNA"/>
</dbReference>
<feature type="region of interest" description="Disordered" evidence="1">
    <location>
        <begin position="1"/>
        <end position="47"/>
    </location>
</feature>
<dbReference type="GO" id="GO:1903094">
    <property type="term" value="P:negative regulation of protein K48-linked deubiquitination"/>
    <property type="evidence" value="ECO:0007669"/>
    <property type="project" value="TreeGrafter"/>
</dbReference>
<dbReference type="PANTHER" id="PTHR46340">
    <property type="entry name" value="UBX DOMAIN-CONTAINING PROTEIN 1"/>
    <property type="match status" value="1"/>
</dbReference>
<gene>
    <name evidence="2" type="ORF">SK128_021576</name>
</gene>
<dbReference type="PANTHER" id="PTHR46340:SF1">
    <property type="entry name" value="UBX DOMAIN-CONTAINING PROTEIN 1"/>
    <property type="match status" value="1"/>
</dbReference>
<dbReference type="AlphaFoldDB" id="A0AAN8XUF0"/>
<evidence type="ECO:0000313" key="3">
    <source>
        <dbReference type="Proteomes" id="UP001381693"/>
    </source>
</evidence>
<dbReference type="GO" id="GO:0005737">
    <property type="term" value="C:cytoplasm"/>
    <property type="evidence" value="ECO:0007669"/>
    <property type="project" value="TreeGrafter"/>
</dbReference>
<feature type="compositionally biased region" description="Basic and acidic residues" evidence="1">
    <location>
        <begin position="16"/>
        <end position="46"/>
    </location>
</feature>
<accession>A0AAN8XUF0</accession>
<name>A0AAN8XUF0_HALRR</name>